<reference evidence="3" key="1">
    <citation type="journal article" date="2014" name="Int. J. Syst. Evol. Microbiol.">
        <title>Complete genome sequence of Corynebacterium casei LMG S-19264T (=DSM 44701T), isolated from a smear-ripened cheese.</title>
        <authorList>
            <consortium name="US DOE Joint Genome Institute (JGI-PGF)"/>
            <person name="Walter F."/>
            <person name="Albersmeier A."/>
            <person name="Kalinowski J."/>
            <person name="Ruckert C."/>
        </authorList>
    </citation>
    <scope>NUCLEOTIDE SEQUENCE</scope>
    <source>
        <strain evidence="3">CGMCC 4.7272</strain>
    </source>
</reference>
<evidence type="ECO:0000256" key="2">
    <source>
        <dbReference type="SAM" id="Phobius"/>
    </source>
</evidence>
<gene>
    <name evidence="3" type="ORF">GCM10012282_05360</name>
</gene>
<keyword evidence="4" id="KW-1185">Reference proteome</keyword>
<evidence type="ECO:0000313" key="4">
    <source>
        <dbReference type="Proteomes" id="UP000625682"/>
    </source>
</evidence>
<comment type="caution">
    <text evidence="3">The sequence shown here is derived from an EMBL/GenBank/DDBJ whole genome shotgun (WGS) entry which is preliminary data.</text>
</comment>
<sequence>MANGVLASRPGGASDPDSESRALGTGTAPEATRRAITEAVHAVYFRAAGAAALALVALPVLPPRRFPVLDSP</sequence>
<accession>A0A917NMH6</accession>
<reference evidence="3" key="2">
    <citation type="submission" date="2020-09" db="EMBL/GenBank/DDBJ databases">
        <authorList>
            <person name="Sun Q."/>
            <person name="Zhou Y."/>
        </authorList>
    </citation>
    <scope>NUCLEOTIDE SEQUENCE</scope>
    <source>
        <strain evidence="3">CGMCC 4.7272</strain>
    </source>
</reference>
<keyword evidence="2" id="KW-0812">Transmembrane</keyword>
<keyword evidence="2" id="KW-0472">Membrane</keyword>
<dbReference type="AlphaFoldDB" id="A0A917NMH6"/>
<dbReference type="Proteomes" id="UP000625682">
    <property type="component" value="Unassembled WGS sequence"/>
</dbReference>
<feature type="region of interest" description="Disordered" evidence="1">
    <location>
        <begin position="1"/>
        <end position="30"/>
    </location>
</feature>
<name>A0A917NMH6_9ACTN</name>
<dbReference type="EMBL" id="BMMU01000001">
    <property type="protein sequence ID" value="GGJ11913.1"/>
    <property type="molecule type" value="Genomic_DNA"/>
</dbReference>
<feature type="transmembrane region" description="Helical" evidence="2">
    <location>
        <begin position="43"/>
        <end position="62"/>
    </location>
</feature>
<evidence type="ECO:0000313" key="3">
    <source>
        <dbReference type="EMBL" id="GGJ11913.1"/>
    </source>
</evidence>
<keyword evidence="2" id="KW-1133">Transmembrane helix</keyword>
<evidence type="ECO:0000256" key="1">
    <source>
        <dbReference type="SAM" id="MobiDB-lite"/>
    </source>
</evidence>
<proteinExistence type="predicted"/>
<protein>
    <submittedName>
        <fullName evidence="3">Uncharacterized protein</fullName>
    </submittedName>
</protein>
<organism evidence="3 4">
    <name type="scientific">Streptomyces lacrimifluminis</name>
    <dbReference type="NCBI Taxonomy" id="1500077"/>
    <lineage>
        <taxon>Bacteria</taxon>
        <taxon>Bacillati</taxon>
        <taxon>Actinomycetota</taxon>
        <taxon>Actinomycetes</taxon>
        <taxon>Kitasatosporales</taxon>
        <taxon>Streptomycetaceae</taxon>
        <taxon>Streptomyces</taxon>
    </lineage>
</organism>